<evidence type="ECO:0000256" key="4">
    <source>
        <dbReference type="ARBA" id="ARBA00022692"/>
    </source>
</evidence>
<feature type="transmembrane region" description="Helical" evidence="7">
    <location>
        <begin position="245"/>
        <end position="264"/>
    </location>
</feature>
<keyword evidence="10" id="KW-1185">Reference proteome</keyword>
<evidence type="ECO:0000256" key="5">
    <source>
        <dbReference type="ARBA" id="ARBA00022989"/>
    </source>
</evidence>
<keyword evidence="3" id="KW-1003">Cell membrane</keyword>
<dbReference type="AlphaFoldDB" id="A0A1H0AY60"/>
<name>A0A1H0AY60_9FIRM</name>
<dbReference type="InterPro" id="IPR000620">
    <property type="entry name" value="EamA_dom"/>
</dbReference>
<dbReference type="OrthoDB" id="67135at2"/>
<feature type="transmembrane region" description="Helical" evidence="7">
    <location>
        <begin position="29"/>
        <end position="50"/>
    </location>
</feature>
<feature type="domain" description="EamA" evidence="8">
    <location>
        <begin position="141"/>
        <end position="288"/>
    </location>
</feature>
<feature type="transmembrane region" description="Helical" evidence="7">
    <location>
        <begin position="270"/>
        <end position="288"/>
    </location>
</feature>
<proteinExistence type="inferred from homology"/>
<dbReference type="InterPro" id="IPR037185">
    <property type="entry name" value="EmrE-like"/>
</dbReference>
<evidence type="ECO:0000256" key="3">
    <source>
        <dbReference type="ARBA" id="ARBA00022475"/>
    </source>
</evidence>
<keyword evidence="4 7" id="KW-0812">Transmembrane</keyword>
<dbReference type="EMBL" id="FNHQ01000044">
    <property type="protein sequence ID" value="SDN38410.1"/>
    <property type="molecule type" value="Genomic_DNA"/>
</dbReference>
<keyword evidence="5 7" id="KW-1133">Transmembrane helix</keyword>
<dbReference type="Proteomes" id="UP000199309">
    <property type="component" value="Unassembled WGS sequence"/>
</dbReference>
<comment type="subcellular location">
    <subcellularLocation>
        <location evidence="1">Cell membrane</location>
        <topology evidence="1">Multi-pass membrane protein</topology>
    </subcellularLocation>
</comment>
<feature type="transmembrane region" description="Helical" evidence="7">
    <location>
        <begin position="214"/>
        <end position="233"/>
    </location>
</feature>
<dbReference type="RefSeq" id="WP_091652777.1">
    <property type="nucleotide sequence ID" value="NZ_FNHQ01000044.1"/>
</dbReference>
<dbReference type="GO" id="GO:0005886">
    <property type="term" value="C:plasma membrane"/>
    <property type="evidence" value="ECO:0007669"/>
    <property type="project" value="UniProtKB-SubCell"/>
</dbReference>
<accession>A0A1H0AY60</accession>
<feature type="transmembrane region" description="Helical" evidence="7">
    <location>
        <begin position="88"/>
        <end position="109"/>
    </location>
</feature>
<dbReference type="InterPro" id="IPR050638">
    <property type="entry name" value="AA-Vitamin_Transporters"/>
</dbReference>
<evidence type="ECO:0000256" key="2">
    <source>
        <dbReference type="ARBA" id="ARBA00007362"/>
    </source>
</evidence>
<evidence type="ECO:0000313" key="9">
    <source>
        <dbReference type="EMBL" id="SDN38410.1"/>
    </source>
</evidence>
<feature type="transmembrane region" description="Helical" evidence="7">
    <location>
        <begin position="118"/>
        <end position="134"/>
    </location>
</feature>
<evidence type="ECO:0000256" key="1">
    <source>
        <dbReference type="ARBA" id="ARBA00004651"/>
    </source>
</evidence>
<organism evidence="9 10">
    <name type="scientific">Megasphaera paucivorans</name>
    <dbReference type="NCBI Taxonomy" id="349095"/>
    <lineage>
        <taxon>Bacteria</taxon>
        <taxon>Bacillati</taxon>
        <taxon>Bacillota</taxon>
        <taxon>Negativicutes</taxon>
        <taxon>Veillonellales</taxon>
        <taxon>Veillonellaceae</taxon>
        <taxon>Megasphaera</taxon>
    </lineage>
</organism>
<comment type="similarity">
    <text evidence="2">Belongs to the EamA transporter family.</text>
</comment>
<feature type="transmembrane region" description="Helical" evidence="7">
    <location>
        <begin position="181"/>
        <end position="202"/>
    </location>
</feature>
<evidence type="ECO:0000259" key="8">
    <source>
        <dbReference type="Pfam" id="PF00892"/>
    </source>
</evidence>
<evidence type="ECO:0000313" key="10">
    <source>
        <dbReference type="Proteomes" id="UP000199309"/>
    </source>
</evidence>
<evidence type="ECO:0000256" key="6">
    <source>
        <dbReference type="ARBA" id="ARBA00023136"/>
    </source>
</evidence>
<feature type="transmembrane region" description="Helical" evidence="7">
    <location>
        <begin position="140"/>
        <end position="160"/>
    </location>
</feature>
<dbReference type="SUPFAM" id="SSF103481">
    <property type="entry name" value="Multidrug resistance efflux transporter EmrE"/>
    <property type="match status" value="2"/>
</dbReference>
<dbReference type="Pfam" id="PF00892">
    <property type="entry name" value="EamA"/>
    <property type="match status" value="2"/>
</dbReference>
<dbReference type="Gene3D" id="1.10.3730.20">
    <property type="match status" value="2"/>
</dbReference>
<dbReference type="PANTHER" id="PTHR32322">
    <property type="entry name" value="INNER MEMBRANE TRANSPORTER"/>
    <property type="match status" value="1"/>
</dbReference>
<gene>
    <name evidence="9" type="ORF">SAMN05660299_02620</name>
</gene>
<keyword evidence="6 7" id="KW-0472">Membrane</keyword>
<evidence type="ECO:0000256" key="7">
    <source>
        <dbReference type="SAM" id="Phobius"/>
    </source>
</evidence>
<feature type="domain" description="EamA" evidence="8">
    <location>
        <begin position="5"/>
        <end position="132"/>
    </location>
</feature>
<dbReference type="PANTHER" id="PTHR32322:SF18">
    <property type="entry name" value="S-ADENOSYLMETHIONINE_S-ADENOSYLHOMOCYSTEINE TRANSPORTER"/>
    <property type="match status" value="1"/>
</dbReference>
<sequence length="293" mass="32287">MIKALCAIYFIWGFNWVVMKEANFFFPPVVFVAYRFALGAATLLLVTMWLRLPPPPRKYWKWIILTGILQTAVNNVAAQIGIQSLGAGLVAVLNYSMPVWVAILAHFFLHEHLTLRKILGIVISMTGLFILMNINTVGSITAILLTLTGAVAWAVANIIMRQQNQVIQQSTRCGNKPDCTIIQYTTWQMIAGTILLFIYMGFTDQGSVQWTPLSIAVLLYNGILASAFAFFLWNYILSRMEASKASVAILAVPIVGVICGILFLGEALTITTTLGMSLILIGILLIVTQKKAA</sequence>
<feature type="transmembrane region" description="Helical" evidence="7">
    <location>
        <begin position="62"/>
        <end position="82"/>
    </location>
</feature>
<dbReference type="STRING" id="349095.SAMN05660299_02620"/>
<protein>
    <submittedName>
        <fullName evidence="9">Threonine/homoserine efflux transporter RhtA</fullName>
    </submittedName>
</protein>
<reference evidence="9 10" key="1">
    <citation type="submission" date="2016-10" db="EMBL/GenBank/DDBJ databases">
        <authorList>
            <person name="de Groot N.N."/>
        </authorList>
    </citation>
    <scope>NUCLEOTIDE SEQUENCE [LARGE SCALE GENOMIC DNA]</scope>
    <source>
        <strain evidence="9 10">DSM 16981</strain>
    </source>
</reference>